<keyword evidence="2" id="KW-1185">Reference proteome</keyword>
<proteinExistence type="predicted"/>
<dbReference type="Proteomes" id="UP001500954">
    <property type="component" value="Unassembled WGS sequence"/>
</dbReference>
<accession>A0ABP6X601</accession>
<gene>
    <name evidence="1" type="ORF">GCM10022395_09620</name>
</gene>
<organism evidence="1 2">
    <name type="scientific">Snuella lapsa</name>
    <dbReference type="NCBI Taxonomy" id="870481"/>
    <lineage>
        <taxon>Bacteria</taxon>
        <taxon>Pseudomonadati</taxon>
        <taxon>Bacteroidota</taxon>
        <taxon>Flavobacteriia</taxon>
        <taxon>Flavobacteriales</taxon>
        <taxon>Flavobacteriaceae</taxon>
        <taxon>Snuella</taxon>
    </lineage>
</organism>
<evidence type="ECO:0008006" key="3">
    <source>
        <dbReference type="Google" id="ProtNLM"/>
    </source>
</evidence>
<dbReference type="Pfam" id="PF15869">
    <property type="entry name" value="TolB_like"/>
    <property type="match status" value="1"/>
</dbReference>
<dbReference type="RefSeq" id="WP_345004706.1">
    <property type="nucleotide sequence ID" value="NZ_BAABCY010000031.1"/>
</dbReference>
<dbReference type="EMBL" id="BAABCY010000031">
    <property type="protein sequence ID" value="GAA3561006.1"/>
    <property type="molecule type" value="Genomic_DNA"/>
</dbReference>
<evidence type="ECO:0000313" key="2">
    <source>
        <dbReference type="Proteomes" id="UP001500954"/>
    </source>
</evidence>
<protein>
    <recommendedName>
        <fullName evidence="3">TolB-like 6-blade propeller-like</fullName>
    </recommendedName>
</protein>
<name>A0ABP6X601_9FLAO</name>
<sequence>MKYYKQIVKNLLIVAVLFLLTFNCKNKSSSLIQENVTVFGKFPNEEKVLFQEVYEFKEGVAAILHSVDSTLIIHNNTKNGYFFYNYSLSDHKLSKGYLKRGRGPQEAIGARVSGISNDMLWLYDITLKKILTLTNLKASIEDFSPSFNEYPVKDSYYMIAFCDSLNYLSVGSRNSNYKVQELNSKTNNVTNEFGIFKNIPSNMPFDAYKDAHQSFIFVKPSGDKAVLAYRFTDMVEIFNLKDYSNKIVKGVENFNIEFDPLKVGKDFYLMGRNKETRMAFIGGCVTNEHIYMAYSGVLTERPESYYSKYIYVYDWFGNPVKKMNLDRNILSITVTKDDKTLYAFDVDSGYIVKANIN</sequence>
<dbReference type="SUPFAM" id="SSF50969">
    <property type="entry name" value="YVTN repeat-like/Quinoprotein amine dehydrogenase"/>
    <property type="match status" value="1"/>
</dbReference>
<evidence type="ECO:0000313" key="1">
    <source>
        <dbReference type="EMBL" id="GAA3561006.1"/>
    </source>
</evidence>
<comment type="caution">
    <text evidence="1">The sequence shown here is derived from an EMBL/GenBank/DDBJ whole genome shotgun (WGS) entry which is preliminary data.</text>
</comment>
<reference evidence="2" key="1">
    <citation type="journal article" date="2019" name="Int. J. Syst. Evol. Microbiol.">
        <title>The Global Catalogue of Microorganisms (GCM) 10K type strain sequencing project: providing services to taxonomists for standard genome sequencing and annotation.</title>
        <authorList>
            <consortium name="The Broad Institute Genomics Platform"/>
            <consortium name="The Broad Institute Genome Sequencing Center for Infectious Disease"/>
            <person name="Wu L."/>
            <person name="Ma J."/>
        </authorList>
    </citation>
    <scope>NUCLEOTIDE SEQUENCE [LARGE SCALE GENOMIC DNA]</scope>
    <source>
        <strain evidence="2">JCM 17111</strain>
    </source>
</reference>
<dbReference type="InterPro" id="IPR011044">
    <property type="entry name" value="Quino_amine_DH_bsu"/>
</dbReference>